<protein>
    <submittedName>
        <fullName evidence="1">Uncharacterized protein</fullName>
    </submittedName>
</protein>
<organism evidence="1 2">
    <name type="scientific">Volvox reticuliferus</name>
    <dbReference type="NCBI Taxonomy" id="1737510"/>
    <lineage>
        <taxon>Eukaryota</taxon>
        <taxon>Viridiplantae</taxon>
        <taxon>Chlorophyta</taxon>
        <taxon>core chlorophytes</taxon>
        <taxon>Chlorophyceae</taxon>
        <taxon>CS clade</taxon>
        <taxon>Chlamydomonadales</taxon>
        <taxon>Volvocaceae</taxon>
        <taxon>Volvox</taxon>
    </lineage>
</organism>
<sequence length="225" mass="24421">MDGGNGKPSWWRRLLQGACPHGPSAARAQGASHQAIDKLSFVPTSRALLHRQYDSVSTPVVAISVFTSRERSRPRGDAAVFVLTYRNAAVDTSLGAGVRDLINDCNNEFSCKLWRALSSAASDGTRMMYFQAKVGPGVWSVQVVRCILDDAFPSGKKRNNEVDHLGCGCLGFARTRRAAHPSLILHFHPLNDEDSELVSNSTAGAPFTSPPTKLLQNYHSCDSPP</sequence>
<gene>
    <name evidence="1" type="ORF">Vretimale_11131</name>
</gene>
<name>A0A8J4GG00_9CHLO</name>
<dbReference type="Proteomes" id="UP000722791">
    <property type="component" value="Unassembled WGS sequence"/>
</dbReference>
<reference evidence="1" key="1">
    <citation type="journal article" date="2021" name="Proc. Natl. Acad. Sci. U.S.A.">
        <title>Three genomes in the algal genus Volvox reveal the fate of a haploid sex-determining region after a transition to homothallism.</title>
        <authorList>
            <person name="Yamamoto K."/>
            <person name="Hamaji T."/>
            <person name="Kawai-Toyooka H."/>
            <person name="Matsuzaki R."/>
            <person name="Takahashi F."/>
            <person name="Nishimura Y."/>
            <person name="Kawachi M."/>
            <person name="Noguchi H."/>
            <person name="Minakuchi Y."/>
            <person name="Umen J.G."/>
            <person name="Toyoda A."/>
            <person name="Nozaki H."/>
        </authorList>
    </citation>
    <scope>NUCLEOTIDE SEQUENCE</scope>
    <source>
        <strain evidence="1">NIES-3785</strain>
    </source>
</reference>
<feature type="non-terminal residue" evidence="1">
    <location>
        <position position="225"/>
    </location>
</feature>
<evidence type="ECO:0000313" key="1">
    <source>
        <dbReference type="EMBL" id="GIM06908.1"/>
    </source>
</evidence>
<dbReference type="AlphaFoldDB" id="A0A8J4GG00"/>
<proteinExistence type="predicted"/>
<accession>A0A8J4GG00</accession>
<dbReference type="EMBL" id="BNCQ01000022">
    <property type="protein sequence ID" value="GIM06908.1"/>
    <property type="molecule type" value="Genomic_DNA"/>
</dbReference>
<comment type="caution">
    <text evidence="1">The sequence shown here is derived from an EMBL/GenBank/DDBJ whole genome shotgun (WGS) entry which is preliminary data.</text>
</comment>
<evidence type="ECO:0000313" key="2">
    <source>
        <dbReference type="Proteomes" id="UP000722791"/>
    </source>
</evidence>